<gene>
    <name evidence="1" type="ORF">ACI1P1_03195</name>
</gene>
<reference evidence="1" key="1">
    <citation type="submission" date="2024-12" db="EMBL/GenBank/DDBJ databases">
        <authorList>
            <person name="Wu N."/>
        </authorList>
    </citation>
    <scope>NUCLEOTIDE SEQUENCE</scope>
    <source>
        <strain evidence="1">P15</strain>
    </source>
</reference>
<accession>A0ACC7NRP6</accession>
<keyword evidence="2" id="KW-1185">Reference proteome</keyword>
<sequence>MGDEGREVEQELAPDEAKLNAMIEELCISKAKEFRQIGYEHVTGEDIWDCISEKYKKNGNPALHKVVNDILSLKSTQFMNWMTLSVYRGPLK</sequence>
<dbReference type="Proteomes" id="UP001631969">
    <property type="component" value="Unassembled WGS sequence"/>
</dbReference>
<name>A0ACC7NRP6_9BACL</name>
<evidence type="ECO:0000313" key="2">
    <source>
        <dbReference type="Proteomes" id="UP001631969"/>
    </source>
</evidence>
<organism evidence="1 2">
    <name type="scientific">Paenibacillus mesotrionivorans</name>
    <dbReference type="NCBI Taxonomy" id="3160968"/>
    <lineage>
        <taxon>Bacteria</taxon>
        <taxon>Bacillati</taxon>
        <taxon>Bacillota</taxon>
        <taxon>Bacilli</taxon>
        <taxon>Bacillales</taxon>
        <taxon>Paenibacillaceae</taxon>
        <taxon>Paenibacillus</taxon>
    </lineage>
</organism>
<comment type="caution">
    <text evidence="1">The sequence shown here is derived from an EMBL/GenBank/DDBJ whole genome shotgun (WGS) entry which is preliminary data.</text>
</comment>
<evidence type="ECO:0000313" key="1">
    <source>
        <dbReference type="EMBL" id="MFM9327298.1"/>
    </source>
</evidence>
<proteinExistence type="predicted"/>
<protein>
    <submittedName>
        <fullName evidence="1">Post-transcriptional regulator</fullName>
    </submittedName>
</protein>
<dbReference type="EMBL" id="JBJURJ010000002">
    <property type="protein sequence ID" value="MFM9327298.1"/>
    <property type="molecule type" value="Genomic_DNA"/>
</dbReference>